<dbReference type="Proteomes" id="UP000326268">
    <property type="component" value="Unassembled WGS sequence"/>
</dbReference>
<evidence type="ECO:0000313" key="1">
    <source>
        <dbReference type="EMBL" id="KAE8366248.1"/>
    </source>
</evidence>
<organism evidence="1 2">
    <name type="scientific">Aspergillus caelatus</name>
    <dbReference type="NCBI Taxonomy" id="61420"/>
    <lineage>
        <taxon>Eukaryota</taxon>
        <taxon>Fungi</taxon>
        <taxon>Dikarya</taxon>
        <taxon>Ascomycota</taxon>
        <taxon>Pezizomycotina</taxon>
        <taxon>Eurotiomycetes</taxon>
        <taxon>Eurotiomycetidae</taxon>
        <taxon>Eurotiales</taxon>
        <taxon>Aspergillaceae</taxon>
        <taxon>Aspergillus</taxon>
        <taxon>Aspergillus subgen. Circumdati</taxon>
    </lineage>
</organism>
<gene>
    <name evidence="1" type="ORF">BDV27DRAFT_125563</name>
</gene>
<dbReference type="GeneID" id="43650806"/>
<keyword evidence="2" id="KW-1185">Reference proteome</keyword>
<dbReference type="RefSeq" id="XP_031929329.1">
    <property type="nucleotide sequence ID" value="XM_032066360.1"/>
</dbReference>
<sequence length="77" mass="8436">MIPCHVLSGSTVSSVAALQCSRDDVNPPPHTQRWILSLAAAPLRGALDALEVECLQMEYSRCTGEKMDLEKRPALTR</sequence>
<dbReference type="EMBL" id="ML737616">
    <property type="protein sequence ID" value="KAE8366248.1"/>
    <property type="molecule type" value="Genomic_DNA"/>
</dbReference>
<evidence type="ECO:0000313" key="2">
    <source>
        <dbReference type="Proteomes" id="UP000326268"/>
    </source>
</evidence>
<protein>
    <submittedName>
        <fullName evidence="1">Uncharacterized protein</fullName>
    </submittedName>
</protein>
<reference evidence="1 2" key="1">
    <citation type="submission" date="2019-04" db="EMBL/GenBank/DDBJ databases">
        <title>Friends and foes A comparative genomics studyof 23 Aspergillus species from section Flavi.</title>
        <authorList>
            <consortium name="DOE Joint Genome Institute"/>
            <person name="Kjaerbolling I."/>
            <person name="Vesth T."/>
            <person name="Frisvad J.C."/>
            <person name="Nybo J.L."/>
            <person name="Theobald S."/>
            <person name="Kildgaard S."/>
            <person name="Isbrandt T."/>
            <person name="Kuo A."/>
            <person name="Sato A."/>
            <person name="Lyhne E.K."/>
            <person name="Kogle M.E."/>
            <person name="Wiebenga A."/>
            <person name="Kun R.S."/>
            <person name="Lubbers R.J."/>
            <person name="Makela M.R."/>
            <person name="Barry K."/>
            <person name="Chovatia M."/>
            <person name="Clum A."/>
            <person name="Daum C."/>
            <person name="Haridas S."/>
            <person name="He G."/>
            <person name="LaButti K."/>
            <person name="Lipzen A."/>
            <person name="Mondo S."/>
            <person name="Riley R."/>
            <person name="Salamov A."/>
            <person name="Simmons B.A."/>
            <person name="Magnuson J.K."/>
            <person name="Henrissat B."/>
            <person name="Mortensen U.H."/>
            <person name="Larsen T.O."/>
            <person name="Devries R.P."/>
            <person name="Grigoriev I.V."/>
            <person name="Machida M."/>
            <person name="Baker S.E."/>
            <person name="Andersen M.R."/>
        </authorList>
    </citation>
    <scope>NUCLEOTIDE SEQUENCE [LARGE SCALE GENOMIC DNA]</scope>
    <source>
        <strain evidence="1 2">CBS 763.97</strain>
    </source>
</reference>
<accession>A0A5N7AA54</accession>
<proteinExistence type="predicted"/>
<dbReference type="AlphaFoldDB" id="A0A5N7AA54"/>
<name>A0A5N7AA54_9EURO</name>